<accession>A0AAV5N0X8</accession>
<gene>
    <name evidence="1" type="ORF">SOASR030_18880</name>
</gene>
<organism evidence="1 2">
    <name type="scientific">Leminorella grimontii</name>
    <dbReference type="NCBI Taxonomy" id="82981"/>
    <lineage>
        <taxon>Bacteria</taxon>
        <taxon>Pseudomonadati</taxon>
        <taxon>Pseudomonadota</taxon>
        <taxon>Gammaproteobacteria</taxon>
        <taxon>Enterobacterales</taxon>
        <taxon>Budviciaceae</taxon>
        <taxon>Leminorella</taxon>
    </lineage>
</organism>
<reference evidence="1" key="1">
    <citation type="submission" date="2022-06" db="EMBL/GenBank/DDBJ databases">
        <title>Draft genome sequences of Leminorella grimontii str. JCM5902.</title>
        <authorList>
            <person name="Wakabayashi Y."/>
            <person name="Kojima K."/>
        </authorList>
    </citation>
    <scope>NUCLEOTIDE SEQUENCE</scope>
    <source>
        <strain evidence="1">JCM 5902</strain>
    </source>
</reference>
<dbReference type="InterPro" id="IPR028963">
    <property type="entry name" value="Imm9"/>
</dbReference>
<protein>
    <submittedName>
        <fullName evidence="1">Uncharacterized protein</fullName>
    </submittedName>
</protein>
<dbReference type="Pfam" id="PF15587">
    <property type="entry name" value="Imm9"/>
    <property type="match status" value="1"/>
</dbReference>
<evidence type="ECO:0000313" key="2">
    <source>
        <dbReference type="Proteomes" id="UP001058124"/>
    </source>
</evidence>
<dbReference type="Proteomes" id="UP001058124">
    <property type="component" value="Unassembled WGS sequence"/>
</dbReference>
<name>A0AAV5N0X8_9GAMM</name>
<evidence type="ECO:0000313" key="1">
    <source>
        <dbReference type="EMBL" id="GKX55776.1"/>
    </source>
</evidence>
<proteinExistence type="predicted"/>
<keyword evidence="2" id="KW-1185">Reference proteome</keyword>
<comment type="caution">
    <text evidence="1">The sequence shown here is derived from an EMBL/GenBank/DDBJ whole genome shotgun (WGS) entry which is preliminary data.</text>
</comment>
<dbReference type="AlphaFoldDB" id="A0AAV5N0X8"/>
<dbReference type="EMBL" id="BRLH01000003">
    <property type="protein sequence ID" value="GKX55776.1"/>
    <property type="molecule type" value="Genomic_DNA"/>
</dbReference>
<sequence length="171" mass="19460">MGRKKGFVMSEKIRVLTPCEIPGLANEVDLFSINKALNSYVETILASINIRDLGDWSILISVTSRSTNGIGVYKRIRRYPSDKEFEISISLTIPDDKQAEYGSSRVNEGFYLPLDDKKFYILPPDFDGYNCLWDYIFCSAKHAIDLAFQHGFTCNGEKIEFNCGITHVNRQ</sequence>